<evidence type="ECO:0000313" key="2">
    <source>
        <dbReference type="Proteomes" id="UP000502415"/>
    </source>
</evidence>
<protein>
    <recommendedName>
        <fullName evidence="3">DUF937 domain-containing protein</fullName>
    </recommendedName>
</protein>
<accession>A0A7Z2W213</accession>
<evidence type="ECO:0008006" key="3">
    <source>
        <dbReference type="Google" id="ProtNLM"/>
    </source>
</evidence>
<keyword evidence="2" id="KW-1185">Reference proteome</keyword>
<sequence length="172" mass="17733">MQQFTGGGASAEQADRHFDQVAQSVPQGQLAQGLGQAFRSDQTPPFAQMAAQLFGNSDPNQRAGMLNQILGSIGPGVLSSLAGGALGGSLGNLFGGGAGATPQQAPQITPEQASQMTPEQVRQIAEQAERHDPSVVDRMDDFYAQHPGLVKGLGGAVLAVALGHMAQGMQRD</sequence>
<proteinExistence type="predicted"/>
<name>A0A7Z2W213_9BURK</name>
<dbReference type="EMBL" id="CP051685">
    <property type="protein sequence ID" value="QJE03454.1"/>
    <property type="molecule type" value="Genomic_DNA"/>
</dbReference>
<organism evidence="1 2">
    <name type="scientific">Massilia forsythiae</name>
    <dbReference type="NCBI Taxonomy" id="2728020"/>
    <lineage>
        <taxon>Bacteria</taxon>
        <taxon>Pseudomonadati</taxon>
        <taxon>Pseudomonadota</taxon>
        <taxon>Betaproteobacteria</taxon>
        <taxon>Burkholderiales</taxon>
        <taxon>Oxalobacteraceae</taxon>
        <taxon>Telluria group</taxon>
        <taxon>Massilia</taxon>
    </lineage>
</organism>
<evidence type="ECO:0000313" key="1">
    <source>
        <dbReference type="EMBL" id="QJE03454.1"/>
    </source>
</evidence>
<gene>
    <name evidence="1" type="ORF">HH212_18750</name>
</gene>
<reference evidence="1 2" key="1">
    <citation type="submission" date="2020-04" db="EMBL/GenBank/DDBJ databases">
        <title>Genome sequencing of novel species.</title>
        <authorList>
            <person name="Heo J."/>
            <person name="Kim S.-J."/>
            <person name="Kim J.-S."/>
            <person name="Hong S.-B."/>
            <person name="Kwon S.-W."/>
        </authorList>
    </citation>
    <scope>NUCLEOTIDE SEQUENCE [LARGE SCALE GENOMIC DNA]</scope>
    <source>
        <strain evidence="1 2">GN2-R2</strain>
    </source>
</reference>
<dbReference type="AlphaFoldDB" id="A0A7Z2W213"/>
<dbReference type="KEGG" id="mfy:HH212_18750"/>
<dbReference type="Proteomes" id="UP000502415">
    <property type="component" value="Chromosome"/>
</dbReference>